<evidence type="ECO:0000259" key="11">
    <source>
        <dbReference type="SMART" id="SM00918"/>
    </source>
</evidence>
<organism evidence="12 13">
    <name type="scientific">Trichonephila clavata</name>
    <name type="common">Joro spider</name>
    <name type="synonym">Nephila clavata</name>
    <dbReference type="NCBI Taxonomy" id="2740835"/>
    <lineage>
        <taxon>Eukaryota</taxon>
        <taxon>Metazoa</taxon>
        <taxon>Ecdysozoa</taxon>
        <taxon>Arthropoda</taxon>
        <taxon>Chelicerata</taxon>
        <taxon>Arachnida</taxon>
        <taxon>Araneae</taxon>
        <taxon>Araneomorphae</taxon>
        <taxon>Entelegynae</taxon>
        <taxon>Araneoidea</taxon>
        <taxon>Nephilidae</taxon>
        <taxon>Trichonephila</taxon>
    </lineage>
</organism>
<feature type="domain" description="Ionotropic glutamate receptor L-glutamate and glycine-binding" evidence="11">
    <location>
        <begin position="135"/>
        <end position="199"/>
    </location>
</feature>
<proteinExistence type="predicted"/>
<dbReference type="GO" id="GO:0016020">
    <property type="term" value="C:membrane"/>
    <property type="evidence" value="ECO:0007669"/>
    <property type="project" value="UniProtKB-SubCell"/>
</dbReference>
<dbReference type="InterPro" id="IPR015683">
    <property type="entry name" value="Ionotropic_Glu_rcpt"/>
</dbReference>
<evidence type="ECO:0000256" key="6">
    <source>
        <dbReference type="ARBA" id="ARBA00023136"/>
    </source>
</evidence>
<keyword evidence="4" id="KW-1133">Transmembrane helix</keyword>
<evidence type="ECO:0000256" key="2">
    <source>
        <dbReference type="ARBA" id="ARBA00022448"/>
    </source>
</evidence>
<evidence type="ECO:0000256" key="3">
    <source>
        <dbReference type="ARBA" id="ARBA00022692"/>
    </source>
</evidence>
<dbReference type="Proteomes" id="UP000887116">
    <property type="component" value="Unassembled WGS sequence"/>
</dbReference>
<dbReference type="Gene3D" id="3.40.190.10">
    <property type="entry name" value="Periplasmic binding protein-like II"/>
    <property type="match status" value="1"/>
</dbReference>
<sequence length="251" mass="28490">MPYIRNLTILRSMLKQRRLNVSSLLAPTFDIYNLVPHPGRPLHHVTDSRNTVPRRWKRIGNITGGRVSLNAVLWLNRRHVGPPEQGRERFRVVTAFAPPFVMPATRVENESCLLGLPCLKVKTNSKSDLSRVFSDYHSRRRLEGVEYNISCCAGISIDLLRTLSEDLNFGFDLYLVADGYFGTKRGNHGWNGMTLDVQSGAAHMVFTAFSVTSERSRVIDYSVPFYHSGVSCLTYTQERDVPLSAFLIPFR</sequence>
<keyword evidence="7 12" id="KW-0675">Receptor</keyword>
<evidence type="ECO:0000256" key="4">
    <source>
        <dbReference type="ARBA" id="ARBA00022989"/>
    </source>
</evidence>
<evidence type="ECO:0000256" key="5">
    <source>
        <dbReference type="ARBA" id="ARBA00023065"/>
    </source>
</evidence>
<keyword evidence="6" id="KW-0472">Membrane</keyword>
<gene>
    <name evidence="12" type="primary">grin1</name>
    <name evidence="12" type="ORF">TNCT_574251</name>
</gene>
<keyword evidence="8" id="KW-0325">Glycoprotein</keyword>
<keyword evidence="13" id="KW-1185">Reference proteome</keyword>
<protein>
    <submittedName>
        <fullName evidence="12">Glutamate receptor ionotropic, NMDA 1</fullName>
    </submittedName>
</protein>
<comment type="subcellular location">
    <subcellularLocation>
        <location evidence="1">Membrane</location>
        <topology evidence="1">Multi-pass membrane protein</topology>
    </subcellularLocation>
</comment>
<dbReference type="AlphaFoldDB" id="A0A8X6GP28"/>
<dbReference type="SMART" id="SM00918">
    <property type="entry name" value="Lig_chan-Glu_bd"/>
    <property type="match status" value="1"/>
</dbReference>
<evidence type="ECO:0000256" key="9">
    <source>
        <dbReference type="ARBA" id="ARBA00023286"/>
    </source>
</evidence>
<keyword evidence="3" id="KW-0812">Transmembrane</keyword>
<evidence type="ECO:0000256" key="1">
    <source>
        <dbReference type="ARBA" id="ARBA00004141"/>
    </source>
</evidence>
<dbReference type="EMBL" id="BMAO01035946">
    <property type="protein sequence ID" value="GFR07019.1"/>
    <property type="molecule type" value="Genomic_DNA"/>
</dbReference>
<evidence type="ECO:0000256" key="7">
    <source>
        <dbReference type="ARBA" id="ARBA00023170"/>
    </source>
</evidence>
<comment type="caution">
    <text evidence="12">The sequence shown here is derived from an EMBL/GenBank/DDBJ whole genome shotgun (WGS) entry which is preliminary data.</text>
</comment>
<dbReference type="PANTHER" id="PTHR18966">
    <property type="entry name" value="IONOTROPIC GLUTAMATE RECEPTOR"/>
    <property type="match status" value="1"/>
</dbReference>
<dbReference type="Pfam" id="PF10613">
    <property type="entry name" value="Lig_chan-Glu_bd"/>
    <property type="match status" value="1"/>
</dbReference>
<name>A0A8X6GP28_TRICU</name>
<evidence type="ECO:0000313" key="12">
    <source>
        <dbReference type="EMBL" id="GFR07019.1"/>
    </source>
</evidence>
<keyword evidence="5" id="KW-0406">Ion transport</keyword>
<accession>A0A8X6GP28</accession>
<evidence type="ECO:0000313" key="13">
    <source>
        <dbReference type="Proteomes" id="UP000887116"/>
    </source>
</evidence>
<evidence type="ECO:0000256" key="8">
    <source>
        <dbReference type="ARBA" id="ARBA00023180"/>
    </source>
</evidence>
<reference evidence="12" key="1">
    <citation type="submission" date="2020-07" db="EMBL/GenBank/DDBJ databases">
        <title>Multicomponent nature underlies the extraordinary mechanical properties of spider dragline silk.</title>
        <authorList>
            <person name="Kono N."/>
            <person name="Nakamura H."/>
            <person name="Mori M."/>
            <person name="Yoshida Y."/>
            <person name="Ohtoshi R."/>
            <person name="Malay A.D."/>
            <person name="Moran D.A.P."/>
            <person name="Tomita M."/>
            <person name="Numata K."/>
            <person name="Arakawa K."/>
        </authorList>
    </citation>
    <scope>NUCLEOTIDE SEQUENCE</scope>
</reference>
<evidence type="ECO:0000256" key="10">
    <source>
        <dbReference type="ARBA" id="ARBA00023303"/>
    </source>
</evidence>
<dbReference type="OrthoDB" id="6430386at2759"/>
<keyword evidence="2" id="KW-0813">Transport</keyword>
<dbReference type="FunFam" id="3.40.190.10:FF:000097">
    <property type="entry name" value="Putative glutamate receptor ionotropic NMDA 3A"/>
    <property type="match status" value="1"/>
</dbReference>
<dbReference type="InterPro" id="IPR019594">
    <property type="entry name" value="Glu/Gly-bd"/>
</dbReference>
<keyword evidence="9" id="KW-1071">Ligand-gated ion channel</keyword>
<dbReference type="SUPFAM" id="SSF53850">
    <property type="entry name" value="Periplasmic binding protein-like II"/>
    <property type="match status" value="1"/>
</dbReference>
<keyword evidence="10" id="KW-0407">Ion channel</keyword>
<dbReference type="GO" id="GO:0015276">
    <property type="term" value="F:ligand-gated monoatomic ion channel activity"/>
    <property type="evidence" value="ECO:0007669"/>
    <property type="project" value="InterPro"/>
</dbReference>